<name>A0AAF0DPT7_9BASI</name>
<proteinExistence type="predicted"/>
<evidence type="ECO:0000313" key="1">
    <source>
        <dbReference type="EMBL" id="WFC93411.1"/>
    </source>
</evidence>
<sequence length="144" mass="14968">MSLAAPVPVSDTSTTLLLKYSKTTLFLTVVLSATSVRELKARALAALAASAQPDDDHVGRPFADVSPDDVEVYVGAPGDTDAAPMQFTPLKATQPVNKASGTPDDAARLDSWALDDGAVLYLGFPGEPVVQLPSLDDEVVEGDA</sequence>
<organism evidence="1 2">
    <name type="scientific">Malassezia brasiliensis</name>
    <dbReference type="NCBI Taxonomy" id="1821822"/>
    <lineage>
        <taxon>Eukaryota</taxon>
        <taxon>Fungi</taxon>
        <taxon>Dikarya</taxon>
        <taxon>Basidiomycota</taxon>
        <taxon>Ustilaginomycotina</taxon>
        <taxon>Malasseziomycetes</taxon>
        <taxon>Malasseziales</taxon>
        <taxon>Malasseziaceae</taxon>
        <taxon>Malassezia</taxon>
    </lineage>
</organism>
<keyword evidence="2" id="KW-1185">Reference proteome</keyword>
<evidence type="ECO:0000313" key="2">
    <source>
        <dbReference type="Proteomes" id="UP001216638"/>
    </source>
</evidence>
<reference evidence="1" key="1">
    <citation type="submission" date="2023-03" db="EMBL/GenBank/DDBJ databases">
        <title>Mating type loci evolution in Malassezia.</title>
        <authorList>
            <person name="Coelho M.A."/>
        </authorList>
    </citation>
    <scope>NUCLEOTIDE SEQUENCE</scope>
    <source>
        <strain evidence="1">CBS 14135</strain>
    </source>
</reference>
<dbReference type="Proteomes" id="UP001216638">
    <property type="component" value="Chromosome 1"/>
</dbReference>
<gene>
    <name evidence="1" type="ORF">MBRA1_000031</name>
</gene>
<accession>A0AAF0DPT7</accession>
<protein>
    <submittedName>
        <fullName evidence="1">Uncharacterized protein</fullName>
    </submittedName>
</protein>
<dbReference type="EMBL" id="CP119951">
    <property type="protein sequence ID" value="WFC93411.1"/>
    <property type="molecule type" value="Genomic_DNA"/>
</dbReference>
<dbReference type="AlphaFoldDB" id="A0AAF0DPT7"/>